<dbReference type="Proteomes" id="UP000663826">
    <property type="component" value="Unassembled WGS sequence"/>
</dbReference>
<keyword evidence="8" id="KW-0067">ATP-binding</keyword>
<dbReference type="Gene3D" id="3.30.230.10">
    <property type="match status" value="1"/>
</dbReference>
<dbReference type="GO" id="GO:0006696">
    <property type="term" value="P:ergosterol biosynthetic process"/>
    <property type="evidence" value="ECO:0007669"/>
    <property type="project" value="TreeGrafter"/>
</dbReference>
<name>A0A8H2WQH6_9AGAM</name>
<evidence type="ECO:0000256" key="7">
    <source>
        <dbReference type="ARBA" id="ARBA00022777"/>
    </source>
</evidence>
<dbReference type="SUPFAM" id="SSF54211">
    <property type="entry name" value="Ribosomal protein S5 domain 2-like"/>
    <property type="match status" value="1"/>
</dbReference>
<comment type="caution">
    <text evidence="14">The sequence shown here is derived from an EMBL/GenBank/DDBJ whole genome shotgun (WGS) entry which is preliminary data.</text>
</comment>
<evidence type="ECO:0000256" key="5">
    <source>
        <dbReference type="ARBA" id="ARBA00022679"/>
    </source>
</evidence>
<evidence type="ECO:0000256" key="6">
    <source>
        <dbReference type="ARBA" id="ARBA00022741"/>
    </source>
</evidence>
<keyword evidence="10 13" id="KW-0443">Lipid metabolism</keyword>
<dbReference type="UniPathway" id="UPA00057">
    <property type="reaction ID" value="UER00099"/>
</dbReference>
<dbReference type="PANTHER" id="PTHR31814:SF2">
    <property type="entry name" value="PHOSPHOMEVALONATE KINASE"/>
    <property type="match status" value="1"/>
</dbReference>
<organism evidence="14 15">
    <name type="scientific">Rhizoctonia solani</name>
    <dbReference type="NCBI Taxonomy" id="456999"/>
    <lineage>
        <taxon>Eukaryota</taxon>
        <taxon>Fungi</taxon>
        <taxon>Dikarya</taxon>
        <taxon>Basidiomycota</taxon>
        <taxon>Agaricomycotina</taxon>
        <taxon>Agaricomycetes</taxon>
        <taxon>Cantharellales</taxon>
        <taxon>Ceratobasidiaceae</taxon>
        <taxon>Rhizoctonia</taxon>
    </lineage>
</organism>
<gene>
    <name evidence="14" type="ORF">RDB_LOCUS32442</name>
</gene>
<evidence type="ECO:0000256" key="10">
    <source>
        <dbReference type="ARBA" id="ARBA00023098"/>
    </source>
</evidence>
<proteinExistence type="inferred from homology"/>
<dbReference type="InterPro" id="IPR020568">
    <property type="entry name" value="Ribosomal_Su5_D2-typ_SF"/>
</dbReference>
<dbReference type="GO" id="GO:0010142">
    <property type="term" value="P:farnesyl diphosphate biosynthetic process, mevalonate pathway"/>
    <property type="evidence" value="ECO:0007669"/>
    <property type="project" value="TreeGrafter"/>
</dbReference>
<keyword evidence="5 13" id="KW-0808">Transferase</keyword>
<comment type="similarity">
    <text evidence="2 13">Belongs to the GHMP kinase family. Mevalonate kinase subfamily.</text>
</comment>
<evidence type="ECO:0000313" key="14">
    <source>
        <dbReference type="EMBL" id="CAE6403561.1"/>
    </source>
</evidence>
<dbReference type="AlphaFoldDB" id="A0A8H2WQH6"/>
<evidence type="ECO:0000256" key="11">
    <source>
        <dbReference type="ARBA" id="ARBA00023221"/>
    </source>
</evidence>
<evidence type="ECO:0000256" key="3">
    <source>
        <dbReference type="ARBA" id="ARBA00012958"/>
    </source>
</evidence>
<dbReference type="InterPro" id="IPR016005">
    <property type="entry name" value="Erg8"/>
</dbReference>
<dbReference type="EMBL" id="CAJMWQ010000950">
    <property type="protein sequence ID" value="CAE6403561.1"/>
    <property type="molecule type" value="Genomic_DNA"/>
</dbReference>
<keyword evidence="7 13" id="KW-0418">Kinase</keyword>
<dbReference type="GO" id="GO:0005524">
    <property type="term" value="F:ATP binding"/>
    <property type="evidence" value="ECO:0007669"/>
    <property type="project" value="UniProtKB-UniRule"/>
</dbReference>
<dbReference type="InterPro" id="IPR014721">
    <property type="entry name" value="Ribsml_uS5_D2-typ_fold_subgr"/>
</dbReference>
<evidence type="ECO:0000256" key="9">
    <source>
        <dbReference type="ARBA" id="ARBA00022955"/>
    </source>
</evidence>
<evidence type="ECO:0000256" key="4">
    <source>
        <dbReference type="ARBA" id="ARBA00022516"/>
    </source>
</evidence>
<evidence type="ECO:0000256" key="2">
    <source>
        <dbReference type="ARBA" id="ARBA00006495"/>
    </source>
</evidence>
<dbReference type="PANTHER" id="PTHR31814">
    <property type="match status" value="1"/>
</dbReference>
<evidence type="ECO:0000313" key="15">
    <source>
        <dbReference type="Proteomes" id="UP000663826"/>
    </source>
</evidence>
<comment type="catalytic activity">
    <reaction evidence="12">
        <text>(R)-5-phosphomevalonate + ATP = (R)-5-diphosphomevalonate + ADP</text>
        <dbReference type="Rhea" id="RHEA:16341"/>
        <dbReference type="ChEBI" id="CHEBI:30616"/>
        <dbReference type="ChEBI" id="CHEBI:57557"/>
        <dbReference type="ChEBI" id="CHEBI:58146"/>
        <dbReference type="ChEBI" id="CHEBI:456216"/>
        <dbReference type="EC" id="2.7.4.2"/>
    </reaction>
    <physiologicalReaction direction="left-to-right" evidence="12">
        <dbReference type="Rhea" id="RHEA:16342"/>
    </physiologicalReaction>
</comment>
<keyword evidence="4 13" id="KW-0444">Lipid biosynthesis</keyword>
<dbReference type="PIRSF" id="PIRSF017288">
    <property type="entry name" value="PMK_GHMP_euk"/>
    <property type="match status" value="1"/>
</dbReference>
<reference evidence="14" key="1">
    <citation type="submission" date="2021-01" db="EMBL/GenBank/DDBJ databases">
        <authorList>
            <person name="Kaushik A."/>
        </authorList>
    </citation>
    <scope>NUCLEOTIDE SEQUENCE</scope>
    <source>
        <strain evidence="14">AG1-1B</strain>
    </source>
</reference>
<dbReference type="EC" id="2.7.4.2" evidence="3 13"/>
<dbReference type="GO" id="GO:0004631">
    <property type="term" value="F:phosphomevalonate kinase activity"/>
    <property type="evidence" value="ECO:0007669"/>
    <property type="project" value="UniProtKB-UniRule"/>
</dbReference>
<keyword evidence="9 13" id="KW-0752">Steroid biosynthesis</keyword>
<evidence type="ECO:0000256" key="8">
    <source>
        <dbReference type="ARBA" id="ARBA00022840"/>
    </source>
</evidence>
<keyword evidence="11 13" id="KW-0753">Steroid metabolism</keyword>
<evidence type="ECO:0000256" key="1">
    <source>
        <dbReference type="ARBA" id="ARBA00005017"/>
    </source>
</evidence>
<sequence length="521" mass="56027">MATVVSAPGKVLIAGGYLVLDHRFPGLVVSTSSRFYTVVQSASREGRIIVNSPQFENAIWAYDVKAEGDTVHVQQVEDATGSKNRFVQTALEGTLAIALAIRGNDSFISSLGQGLDIHVLAANDFYSQRASVRTVYPLLRSENYVFFTFSWVACIQLTTRNLPPTLDSLNSIPPFLPQGCPISQVHKTGLGSSASLITSLVSALLLHFGAIPPDSLSSDAASNEGRELAHNVAQYVHCLAQGKVGSGFDVSSAVFGSQVYQRFEPNVIGEIMQGKPNGSTLLPTLSPSNNAWNHVVSPFKLPPLTRIMLADVDSGSDTPSMVGNVLKWKKAEPVVADQLWEGLDKCNRGLGDIINRLSEKYEEDPTEYANTVDKLAREPGDEWERQSPIEALEVTAAQLFGNTRRLTKSIRDGMRAMGKSSGVPIEPPEQTRLLDACCTLPGVIGGGVPGAGGYDAIWLLVLQPQDKGLSSSVVASVEELWQGWSELSVSPLLATESLERGARKESLQDIPGLEAILKGSN</sequence>
<dbReference type="GO" id="GO:0005777">
    <property type="term" value="C:peroxisome"/>
    <property type="evidence" value="ECO:0007669"/>
    <property type="project" value="TreeGrafter"/>
</dbReference>
<protein>
    <recommendedName>
        <fullName evidence="3 13">Phosphomevalonate kinase</fullName>
        <ecNumber evidence="3 13">2.7.4.2</ecNumber>
    </recommendedName>
</protein>
<comment type="pathway">
    <text evidence="1 13">Isoprenoid biosynthesis; isopentenyl diphosphate biosynthesis via mevalonate pathway; isopentenyl diphosphate from (R)-mevalonate: step 2/3.</text>
</comment>
<evidence type="ECO:0000256" key="13">
    <source>
        <dbReference type="PIRNR" id="PIRNR017288"/>
    </source>
</evidence>
<dbReference type="GO" id="GO:0019287">
    <property type="term" value="P:isopentenyl diphosphate biosynthetic process, mevalonate pathway"/>
    <property type="evidence" value="ECO:0007669"/>
    <property type="project" value="UniProtKB-UniRule"/>
</dbReference>
<dbReference type="InterPro" id="IPR035102">
    <property type="entry name" value="Phosphomevalonate_kinase"/>
</dbReference>
<evidence type="ECO:0000256" key="12">
    <source>
        <dbReference type="ARBA" id="ARBA00029326"/>
    </source>
</evidence>
<accession>A0A8H2WQH6</accession>
<keyword evidence="6" id="KW-0547">Nucleotide-binding</keyword>